<dbReference type="InterPro" id="IPR033130">
    <property type="entry name" value="RNase_T2_His_AS_2"/>
</dbReference>
<dbReference type="SUPFAM" id="SSF55895">
    <property type="entry name" value="Ribonuclease Rh-like"/>
    <property type="match status" value="1"/>
</dbReference>
<evidence type="ECO:0000313" key="5">
    <source>
        <dbReference type="Proteomes" id="UP000193978"/>
    </source>
</evidence>
<dbReference type="PANTHER" id="PTHR11240:SF22">
    <property type="entry name" value="RIBONUCLEASE T2"/>
    <property type="match status" value="1"/>
</dbReference>
<evidence type="ECO:0000313" key="4">
    <source>
        <dbReference type="EMBL" id="ARN79976.1"/>
    </source>
</evidence>
<evidence type="ECO:0000256" key="2">
    <source>
        <dbReference type="RuleBase" id="RU004328"/>
    </source>
</evidence>
<dbReference type="InterPro" id="IPR001568">
    <property type="entry name" value="RNase_T2-like"/>
</dbReference>
<name>A0A1W6MR01_9HYPH</name>
<dbReference type="InterPro" id="IPR036430">
    <property type="entry name" value="RNase_T2-like_sf"/>
</dbReference>
<reference evidence="4 5" key="1">
    <citation type="submission" date="2017-02" db="EMBL/GenBank/DDBJ databases">
        <authorList>
            <person name="Peterson S.W."/>
        </authorList>
    </citation>
    <scope>NUCLEOTIDE SEQUENCE [LARGE SCALE GENOMIC DNA]</scope>
    <source>
        <strain evidence="4 5">S285</strain>
    </source>
</reference>
<dbReference type="CDD" id="cd01062">
    <property type="entry name" value="RNase_T2_prok"/>
    <property type="match status" value="1"/>
</dbReference>
<evidence type="ECO:0000256" key="3">
    <source>
        <dbReference type="SAM" id="SignalP"/>
    </source>
</evidence>
<sequence length="326" mass="34015">MKRLLVVATISFSALLAGSAQAEVPMTGSFTAQQACPATPSIHSGDNAVSLEANHSYKLLAKNKDAATHYLLEVPGAEPTRRWVAIDCGDLSTGAASAQTQGGSQTNGGKQSFYLLAVSWEPAFCATEPSKPECQSETPGGADTRQLSLHGLWPDPDEYCNVPGDVVAIDKQKRFGDLPAVNLSEDVRDALEQVMPGTKSSLERHEWVKHGTCAPVATPDAYFTAATALMGQLNASEVGALFAKNVGAQITTAQIKKAMNDSFGAGAGDRIKVSCKGSHGDRMIMEVTIGLQGQLDGKSDLSQLVAAAPAVADSGCPSGLVTAVRQ</sequence>
<organism evidence="4 5">
    <name type="scientific">Methylocystis bryophila</name>
    <dbReference type="NCBI Taxonomy" id="655015"/>
    <lineage>
        <taxon>Bacteria</taxon>
        <taxon>Pseudomonadati</taxon>
        <taxon>Pseudomonadota</taxon>
        <taxon>Alphaproteobacteria</taxon>
        <taxon>Hyphomicrobiales</taxon>
        <taxon>Methylocystaceae</taxon>
        <taxon>Methylocystis</taxon>
    </lineage>
</organism>
<protein>
    <submittedName>
        <fullName evidence="4">Uncharacterized protein</fullName>
    </submittedName>
</protein>
<dbReference type="EMBL" id="CP019948">
    <property type="protein sequence ID" value="ARN79976.1"/>
    <property type="molecule type" value="Genomic_DNA"/>
</dbReference>
<dbReference type="RefSeq" id="WP_085770031.1">
    <property type="nucleotide sequence ID" value="NZ_AP027149.1"/>
</dbReference>
<dbReference type="Gene3D" id="3.90.730.10">
    <property type="entry name" value="Ribonuclease T2-like"/>
    <property type="match status" value="1"/>
</dbReference>
<accession>A0A1W6MR01</accession>
<dbReference type="PANTHER" id="PTHR11240">
    <property type="entry name" value="RIBONUCLEASE T2"/>
    <property type="match status" value="1"/>
</dbReference>
<comment type="similarity">
    <text evidence="1 2">Belongs to the RNase T2 family.</text>
</comment>
<dbReference type="AlphaFoldDB" id="A0A1W6MR01"/>
<dbReference type="GO" id="GO:0006401">
    <property type="term" value="P:RNA catabolic process"/>
    <property type="evidence" value="ECO:0007669"/>
    <property type="project" value="TreeGrafter"/>
</dbReference>
<evidence type="ECO:0000256" key="1">
    <source>
        <dbReference type="ARBA" id="ARBA00007469"/>
    </source>
</evidence>
<dbReference type="OrthoDB" id="4720638at2"/>
<keyword evidence="5" id="KW-1185">Reference proteome</keyword>
<dbReference type="GO" id="GO:0003723">
    <property type="term" value="F:RNA binding"/>
    <property type="evidence" value="ECO:0007669"/>
    <property type="project" value="InterPro"/>
</dbReference>
<dbReference type="InterPro" id="IPR039378">
    <property type="entry name" value="RNase_T2_prok"/>
</dbReference>
<keyword evidence="3" id="KW-0732">Signal</keyword>
<dbReference type="Proteomes" id="UP000193978">
    <property type="component" value="Chromosome"/>
</dbReference>
<dbReference type="Pfam" id="PF00445">
    <property type="entry name" value="Ribonuclease_T2"/>
    <property type="match status" value="1"/>
</dbReference>
<dbReference type="GO" id="GO:0033897">
    <property type="term" value="F:ribonuclease T2 activity"/>
    <property type="evidence" value="ECO:0007669"/>
    <property type="project" value="InterPro"/>
</dbReference>
<dbReference type="STRING" id="655015.B1812_01550"/>
<gene>
    <name evidence="4" type="ORF">B1812_01550</name>
</gene>
<feature type="signal peptide" evidence="3">
    <location>
        <begin position="1"/>
        <end position="22"/>
    </location>
</feature>
<dbReference type="PROSITE" id="PS00531">
    <property type="entry name" value="RNASE_T2_2"/>
    <property type="match status" value="1"/>
</dbReference>
<dbReference type="KEGG" id="mbry:B1812_01550"/>
<proteinExistence type="inferred from homology"/>
<feature type="chain" id="PRO_5012958575" evidence="3">
    <location>
        <begin position="23"/>
        <end position="326"/>
    </location>
</feature>